<dbReference type="InterPro" id="IPR000089">
    <property type="entry name" value="Biotin_lipoyl"/>
</dbReference>
<protein>
    <submittedName>
        <fullName evidence="3">Biotin/lipoyl-binding protein</fullName>
    </submittedName>
</protein>
<dbReference type="PROSITE" id="PS00188">
    <property type="entry name" value="BIOTIN"/>
    <property type="match status" value="1"/>
</dbReference>
<dbReference type="CDD" id="cd06850">
    <property type="entry name" value="biotinyl_domain"/>
    <property type="match status" value="1"/>
</dbReference>
<comment type="caution">
    <text evidence="3">The sequence shown here is derived from an EMBL/GenBank/DDBJ whole genome shotgun (WGS) entry which is preliminary data.</text>
</comment>
<reference evidence="3" key="2">
    <citation type="submission" date="2021-04" db="EMBL/GenBank/DDBJ databases">
        <authorList>
            <person name="Gilroy R."/>
        </authorList>
    </citation>
    <scope>NUCLEOTIDE SEQUENCE</scope>
    <source>
        <strain evidence="3">ChiGjej1B1-98</strain>
    </source>
</reference>
<dbReference type="EMBL" id="DXDC01000434">
    <property type="protein sequence ID" value="HIY67436.1"/>
    <property type="molecule type" value="Genomic_DNA"/>
</dbReference>
<dbReference type="Pfam" id="PF00364">
    <property type="entry name" value="Biotin_lipoyl"/>
    <property type="match status" value="1"/>
</dbReference>
<accession>A0A9D1Z0N4</accession>
<dbReference type="InterPro" id="IPR050709">
    <property type="entry name" value="Biotin_Carboxyl_Carrier/Decarb"/>
</dbReference>
<gene>
    <name evidence="3" type="ORF">H9830_14315</name>
</gene>
<dbReference type="PROSITE" id="PS50968">
    <property type="entry name" value="BIOTINYL_LIPOYL"/>
    <property type="match status" value="1"/>
</dbReference>
<evidence type="ECO:0000313" key="3">
    <source>
        <dbReference type="EMBL" id="HIY67436.1"/>
    </source>
</evidence>
<keyword evidence="1" id="KW-0092">Biotin</keyword>
<dbReference type="PANTHER" id="PTHR45266">
    <property type="entry name" value="OXALOACETATE DECARBOXYLASE ALPHA CHAIN"/>
    <property type="match status" value="1"/>
</dbReference>
<dbReference type="InterPro" id="IPR011053">
    <property type="entry name" value="Single_hybrid_motif"/>
</dbReference>
<feature type="non-terminal residue" evidence="3">
    <location>
        <position position="1"/>
    </location>
</feature>
<dbReference type="SUPFAM" id="SSF51230">
    <property type="entry name" value="Single hybrid motif"/>
    <property type="match status" value="1"/>
</dbReference>
<reference evidence="3" key="1">
    <citation type="journal article" date="2021" name="PeerJ">
        <title>Extensive microbial diversity within the chicken gut microbiome revealed by metagenomics and culture.</title>
        <authorList>
            <person name="Gilroy R."/>
            <person name="Ravi A."/>
            <person name="Getino M."/>
            <person name="Pursley I."/>
            <person name="Horton D.L."/>
            <person name="Alikhan N.F."/>
            <person name="Baker D."/>
            <person name="Gharbi K."/>
            <person name="Hall N."/>
            <person name="Watson M."/>
            <person name="Adriaenssens E.M."/>
            <person name="Foster-Nyarko E."/>
            <person name="Jarju S."/>
            <person name="Secka A."/>
            <person name="Antonio M."/>
            <person name="Oren A."/>
            <person name="Chaudhuri R.R."/>
            <person name="La Ragione R."/>
            <person name="Hildebrand F."/>
            <person name="Pallen M.J."/>
        </authorList>
    </citation>
    <scope>NUCLEOTIDE SEQUENCE</scope>
    <source>
        <strain evidence="3">ChiGjej1B1-98</strain>
    </source>
</reference>
<sequence length="177" mass="18973">QPSQTPWQRTAWNSDGWRFGGRAGRQIRFAHATVFLDAEAGARVVPVEGAASQHDDEPLGSFGLIAGSAAGAYVDDDAVWVRQHGRTYVIERKKPQEAALAEGEAAINAPMPGSVVAVAVRDGDRVEVGQHVLSVEAMKMEHRLTATQAGTVRLEVAENEQVTRGQLLAHIEAEDAA</sequence>
<evidence type="ECO:0000259" key="2">
    <source>
        <dbReference type="PROSITE" id="PS50968"/>
    </source>
</evidence>
<proteinExistence type="predicted"/>
<dbReference type="InterPro" id="IPR001882">
    <property type="entry name" value="Biotin_BS"/>
</dbReference>
<dbReference type="AlphaFoldDB" id="A0A9D1Z0N4"/>
<evidence type="ECO:0000313" key="4">
    <source>
        <dbReference type="Proteomes" id="UP000824005"/>
    </source>
</evidence>
<dbReference type="PANTHER" id="PTHR45266:SF3">
    <property type="entry name" value="OXALOACETATE DECARBOXYLASE ALPHA CHAIN"/>
    <property type="match status" value="1"/>
</dbReference>
<evidence type="ECO:0000256" key="1">
    <source>
        <dbReference type="ARBA" id="ARBA00023267"/>
    </source>
</evidence>
<feature type="domain" description="Lipoyl-binding" evidence="2">
    <location>
        <begin position="95"/>
        <end position="172"/>
    </location>
</feature>
<name>A0A9D1Z0N4_9MICO</name>
<dbReference type="Gene3D" id="2.40.50.100">
    <property type="match status" value="1"/>
</dbReference>
<dbReference type="Proteomes" id="UP000824005">
    <property type="component" value="Unassembled WGS sequence"/>
</dbReference>
<organism evidence="3 4">
    <name type="scientific">Candidatus Agrococcus pullicola</name>
    <dbReference type="NCBI Taxonomy" id="2838429"/>
    <lineage>
        <taxon>Bacteria</taxon>
        <taxon>Bacillati</taxon>
        <taxon>Actinomycetota</taxon>
        <taxon>Actinomycetes</taxon>
        <taxon>Micrococcales</taxon>
        <taxon>Microbacteriaceae</taxon>
        <taxon>Agrococcus</taxon>
    </lineage>
</organism>
<dbReference type="FunFam" id="2.40.50.100:FF:000003">
    <property type="entry name" value="Acetyl-CoA carboxylase biotin carboxyl carrier protein"/>
    <property type="match status" value="1"/>
</dbReference>